<dbReference type="SMART" id="SM00344">
    <property type="entry name" value="HTH_ASNC"/>
    <property type="match status" value="1"/>
</dbReference>
<dbReference type="SUPFAM" id="SSF54909">
    <property type="entry name" value="Dimeric alpha+beta barrel"/>
    <property type="match status" value="1"/>
</dbReference>
<name>A0A857MC19_9ACTN</name>
<dbReference type="RefSeq" id="WP_005182902.1">
    <property type="nucleotide sequence ID" value="NZ_CP045804.1"/>
</dbReference>
<dbReference type="GO" id="GO:0005829">
    <property type="term" value="C:cytosol"/>
    <property type="evidence" value="ECO:0007669"/>
    <property type="project" value="TreeGrafter"/>
</dbReference>
<dbReference type="AlphaFoldDB" id="A0A857MC19"/>
<organism evidence="1">
    <name type="scientific">Gordonia amarae</name>
    <dbReference type="NCBI Taxonomy" id="36821"/>
    <lineage>
        <taxon>Bacteria</taxon>
        <taxon>Bacillati</taxon>
        <taxon>Actinomycetota</taxon>
        <taxon>Actinomycetes</taxon>
        <taxon>Mycobacteriales</taxon>
        <taxon>Gordoniaceae</taxon>
        <taxon>Gordonia</taxon>
    </lineage>
</organism>
<dbReference type="SUPFAM" id="SSF46785">
    <property type="entry name" value="Winged helix' DNA-binding domain"/>
    <property type="match status" value="1"/>
</dbReference>
<dbReference type="PANTHER" id="PTHR30154:SF34">
    <property type="entry name" value="TRANSCRIPTIONAL REGULATOR AZLB"/>
    <property type="match status" value="1"/>
</dbReference>
<dbReference type="InterPro" id="IPR036388">
    <property type="entry name" value="WH-like_DNA-bd_sf"/>
</dbReference>
<dbReference type="PRINTS" id="PR00033">
    <property type="entry name" value="HTHASNC"/>
</dbReference>
<proteinExistence type="predicted"/>
<accession>A0A857MC19</accession>
<dbReference type="PROSITE" id="PS50956">
    <property type="entry name" value="HTH_ASNC_2"/>
    <property type="match status" value="1"/>
</dbReference>
<gene>
    <name evidence="1" type="ORF">GII30_13255</name>
</gene>
<sequence length="155" mass="16717">MITLDHLDVRLLNLLSRNARAGIAELALRTSVARNTVAARLRRLENAGVLDGFAPRVNLEPLGVTVRAFLALKLEQGHLDSVVAGLADIPEVLEVHATTGSADLLVQAATRTHEGLQELIQRVVSIRGVAHSNTTLALTTPLKFRVQPLIDTLVD</sequence>
<dbReference type="InterPro" id="IPR019888">
    <property type="entry name" value="Tscrpt_reg_AsnC-like"/>
</dbReference>
<dbReference type="InterPro" id="IPR036390">
    <property type="entry name" value="WH_DNA-bd_sf"/>
</dbReference>
<evidence type="ECO:0000313" key="1">
    <source>
        <dbReference type="EMBL" id="QHN39994.1"/>
    </source>
</evidence>
<dbReference type="Gene3D" id="3.30.70.920">
    <property type="match status" value="1"/>
</dbReference>
<dbReference type="Pfam" id="PF13412">
    <property type="entry name" value="HTH_24"/>
    <property type="match status" value="1"/>
</dbReference>
<reference evidence="1" key="1">
    <citation type="journal article" date="2021" name="Nat. Microbiol.">
        <title>Cocultivation of an ultrasmall environmental parasitic bacterium with lytic ability against bacteria associated with wastewater foams.</title>
        <authorList>
            <person name="Batinovic S."/>
            <person name="Rose J.J.A."/>
            <person name="Ratcliffe J."/>
            <person name="Seviour R.J."/>
            <person name="Petrovski S."/>
        </authorList>
    </citation>
    <scope>NUCLEOTIDE SEQUENCE</scope>
    <source>
        <strain evidence="1">CON44</strain>
    </source>
</reference>
<dbReference type="Gene3D" id="1.10.10.10">
    <property type="entry name" value="Winged helix-like DNA-binding domain superfamily/Winged helix DNA-binding domain"/>
    <property type="match status" value="1"/>
</dbReference>
<dbReference type="InterPro" id="IPR019887">
    <property type="entry name" value="Tscrpt_reg_AsnC/Lrp_C"/>
</dbReference>
<dbReference type="PANTHER" id="PTHR30154">
    <property type="entry name" value="LEUCINE-RESPONSIVE REGULATORY PROTEIN"/>
    <property type="match status" value="1"/>
</dbReference>
<protein>
    <submittedName>
        <fullName evidence="1">AsnC family transcriptional regulator</fullName>
    </submittedName>
</protein>
<dbReference type="Pfam" id="PF01037">
    <property type="entry name" value="AsnC_trans_reg"/>
    <property type="match status" value="1"/>
</dbReference>
<dbReference type="GO" id="GO:0043200">
    <property type="term" value="P:response to amino acid"/>
    <property type="evidence" value="ECO:0007669"/>
    <property type="project" value="TreeGrafter"/>
</dbReference>
<dbReference type="InterPro" id="IPR000485">
    <property type="entry name" value="AsnC-type_HTH_dom"/>
</dbReference>
<dbReference type="GO" id="GO:0043565">
    <property type="term" value="F:sequence-specific DNA binding"/>
    <property type="evidence" value="ECO:0007669"/>
    <property type="project" value="InterPro"/>
</dbReference>
<dbReference type="InterPro" id="IPR011008">
    <property type="entry name" value="Dimeric_a/b-barrel"/>
</dbReference>
<dbReference type="EMBL" id="CP045810">
    <property type="protein sequence ID" value="QHN39994.1"/>
    <property type="molecule type" value="Genomic_DNA"/>
</dbReference>